<evidence type="ECO:0000256" key="1">
    <source>
        <dbReference type="ARBA" id="ARBA00022450"/>
    </source>
</evidence>
<dbReference type="GO" id="GO:0004312">
    <property type="term" value="F:fatty acid synthase activity"/>
    <property type="evidence" value="ECO:0007669"/>
    <property type="project" value="TreeGrafter"/>
</dbReference>
<dbReference type="GO" id="GO:0006633">
    <property type="term" value="P:fatty acid biosynthetic process"/>
    <property type="evidence" value="ECO:0007669"/>
    <property type="project" value="TreeGrafter"/>
</dbReference>
<keyword evidence="1" id="KW-0596">Phosphopantetheine</keyword>
<dbReference type="VEuPathDB" id="FungiDB:MMYC01_210570"/>
<dbReference type="InterPro" id="IPR013968">
    <property type="entry name" value="PKS_KR"/>
</dbReference>
<accession>A0A175VPD7</accession>
<evidence type="ECO:0000313" key="5">
    <source>
        <dbReference type="Proteomes" id="UP000078237"/>
    </source>
</evidence>
<dbReference type="Proteomes" id="UP000078237">
    <property type="component" value="Unassembled WGS sequence"/>
</dbReference>
<sequence>MLSAIFGVVGTASQANYTAGNSLRDTFAQYWHSLGLAAHTVNVGIVDNIGYMSEHQALTDRMRSQSQLSGISERQLHDILRWSILQQTAGLCRLGASRMVTGLPFTLPTDSPLLAGQRFHTSLVPQQSRAAAASFGGIDAVHALQMVRKAFSPPAERLVVEVVKLVNTQLVRVFGLSANMEPSEPLSN</sequence>
<dbReference type="AlphaFoldDB" id="A0A175VPD7"/>
<dbReference type="PANTHER" id="PTHR43775:SF18">
    <property type="entry name" value="ENZYME, PUTATIVE (JCVI)-RELATED"/>
    <property type="match status" value="1"/>
</dbReference>
<name>A0A175VPD7_9PEZI</name>
<feature type="domain" description="Ketoreductase (KR)" evidence="3">
    <location>
        <begin position="1"/>
        <end position="47"/>
    </location>
</feature>
<gene>
    <name evidence="4" type="ORF">MMYC01_210570</name>
</gene>
<dbReference type="PANTHER" id="PTHR43775">
    <property type="entry name" value="FATTY ACID SYNTHASE"/>
    <property type="match status" value="1"/>
</dbReference>
<evidence type="ECO:0000256" key="2">
    <source>
        <dbReference type="ARBA" id="ARBA00022553"/>
    </source>
</evidence>
<organism evidence="4 5">
    <name type="scientific">Madurella mycetomatis</name>
    <dbReference type="NCBI Taxonomy" id="100816"/>
    <lineage>
        <taxon>Eukaryota</taxon>
        <taxon>Fungi</taxon>
        <taxon>Dikarya</taxon>
        <taxon>Ascomycota</taxon>
        <taxon>Pezizomycotina</taxon>
        <taxon>Sordariomycetes</taxon>
        <taxon>Sordariomycetidae</taxon>
        <taxon>Sordariales</taxon>
        <taxon>Sordariales incertae sedis</taxon>
        <taxon>Madurella</taxon>
    </lineage>
</organism>
<dbReference type="Pfam" id="PF08659">
    <property type="entry name" value="KR"/>
    <property type="match status" value="1"/>
</dbReference>
<dbReference type="Gene3D" id="3.40.50.720">
    <property type="entry name" value="NAD(P)-binding Rossmann-like Domain"/>
    <property type="match status" value="1"/>
</dbReference>
<dbReference type="GO" id="GO:0044550">
    <property type="term" value="P:secondary metabolite biosynthetic process"/>
    <property type="evidence" value="ECO:0007669"/>
    <property type="project" value="TreeGrafter"/>
</dbReference>
<keyword evidence="5" id="KW-1185">Reference proteome</keyword>
<evidence type="ECO:0000313" key="4">
    <source>
        <dbReference type="EMBL" id="KXX73069.1"/>
    </source>
</evidence>
<proteinExistence type="predicted"/>
<dbReference type="OrthoDB" id="329835at2759"/>
<comment type="caution">
    <text evidence="4">The sequence shown here is derived from an EMBL/GenBank/DDBJ whole genome shotgun (WGS) entry which is preliminary data.</text>
</comment>
<keyword evidence="2" id="KW-0597">Phosphoprotein</keyword>
<evidence type="ECO:0000259" key="3">
    <source>
        <dbReference type="Pfam" id="PF08659"/>
    </source>
</evidence>
<reference evidence="4 5" key="1">
    <citation type="journal article" date="2016" name="Genome Announc.">
        <title>Genome Sequence of Madurella mycetomatis mm55, Isolated from a Human Mycetoma Case in Sudan.</title>
        <authorList>
            <person name="Smit S."/>
            <person name="Derks M.F."/>
            <person name="Bervoets S."/>
            <person name="Fahal A."/>
            <person name="van Leeuwen W."/>
            <person name="van Belkum A."/>
            <person name="van de Sande W.W."/>
        </authorList>
    </citation>
    <scope>NUCLEOTIDE SEQUENCE [LARGE SCALE GENOMIC DNA]</scope>
    <source>
        <strain evidence="5">mm55</strain>
    </source>
</reference>
<dbReference type="STRING" id="100816.A0A175VPD7"/>
<protein>
    <submittedName>
        <fullName evidence="4">Polyketide synthase 5</fullName>
    </submittedName>
</protein>
<dbReference type="EMBL" id="LCTW02000554">
    <property type="protein sequence ID" value="KXX73069.1"/>
    <property type="molecule type" value="Genomic_DNA"/>
</dbReference>
<dbReference type="InterPro" id="IPR050091">
    <property type="entry name" value="PKS_NRPS_Biosynth_Enz"/>
</dbReference>